<name>A0AAV5TVH0_9BILA</name>
<organism evidence="4 5">
    <name type="scientific">Pristionchus entomophagus</name>
    <dbReference type="NCBI Taxonomy" id="358040"/>
    <lineage>
        <taxon>Eukaryota</taxon>
        <taxon>Metazoa</taxon>
        <taxon>Ecdysozoa</taxon>
        <taxon>Nematoda</taxon>
        <taxon>Chromadorea</taxon>
        <taxon>Rhabditida</taxon>
        <taxon>Rhabditina</taxon>
        <taxon>Diplogasteromorpha</taxon>
        <taxon>Diplogasteroidea</taxon>
        <taxon>Neodiplogasteridae</taxon>
        <taxon>Pristionchus</taxon>
    </lineage>
</organism>
<dbReference type="InterPro" id="IPR013087">
    <property type="entry name" value="Znf_C2H2_type"/>
</dbReference>
<keyword evidence="1" id="KW-0479">Metal-binding</keyword>
<dbReference type="AlphaFoldDB" id="A0AAV5TVH0"/>
<feature type="non-terminal residue" evidence="4">
    <location>
        <position position="1"/>
    </location>
</feature>
<reference evidence="4" key="1">
    <citation type="submission" date="2023-10" db="EMBL/GenBank/DDBJ databases">
        <title>Genome assembly of Pristionchus species.</title>
        <authorList>
            <person name="Yoshida K."/>
            <person name="Sommer R.J."/>
        </authorList>
    </citation>
    <scope>NUCLEOTIDE SEQUENCE</scope>
    <source>
        <strain evidence="4">RS0144</strain>
    </source>
</reference>
<dbReference type="Proteomes" id="UP001432027">
    <property type="component" value="Unassembled WGS sequence"/>
</dbReference>
<proteinExistence type="predicted"/>
<keyword evidence="1" id="KW-0862">Zinc</keyword>
<dbReference type="GO" id="GO:0008270">
    <property type="term" value="F:zinc ion binding"/>
    <property type="evidence" value="ECO:0007669"/>
    <property type="project" value="UniProtKB-KW"/>
</dbReference>
<evidence type="ECO:0000256" key="1">
    <source>
        <dbReference type="PROSITE-ProRule" id="PRU00042"/>
    </source>
</evidence>
<feature type="compositionally biased region" description="Polar residues" evidence="2">
    <location>
        <begin position="92"/>
        <end position="106"/>
    </location>
</feature>
<dbReference type="EMBL" id="BTSX01000005">
    <property type="protein sequence ID" value="GMS98028.1"/>
    <property type="molecule type" value="Genomic_DNA"/>
</dbReference>
<evidence type="ECO:0000256" key="2">
    <source>
        <dbReference type="SAM" id="MobiDB-lite"/>
    </source>
</evidence>
<feature type="region of interest" description="Disordered" evidence="2">
    <location>
        <begin position="89"/>
        <end position="160"/>
    </location>
</feature>
<keyword evidence="5" id="KW-1185">Reference proteome</keyword>
<gene>
    <name evidence="4" type="ORF">PENTCL1PPCAC_20203</name>
</gene>
<accession>A0AAV5TVH0</accession>
<dbReference type="SMART" id="SM00355">
    <property type="entry name" value="ZnF_C2H2"/>
    <property type="match status" value="5"/>
</dbReference>
<comment type="caution">
    <text evidence="4">The sequence shown here is derived from an EMBL/GenBank/DDBJ whole genome shotgun (WGS) entry which is preliminary data.</text>
</comment>
<feature type="region of interest" description="Disordered" evidence="2">
    <location>
        <begin position="408"/>
        <end position="454"/>
    </location>
</feature>
<keyword evidence="1" id="KW-0863">Zinc-finger</keyword>
<feature type="compositionally biased region" description="Basic and acidic residues" evidence="2">
    <location>
        <begin position="128"/>
        <end position="139"/>
    </location>
</feature>
<feature type="domain" description="C2H2-type" evidence="3">
    <location>
        <begin position="31"/>
        <end position="60"/>
    </location>
</feature>
<feature type="compositionally biased region" description="Basic and acidic residues" evidence="2">
    <location>
        <begin position="413"/>
        <end position="433"/>
    </location>
</feature>
<dbReference type="PROSITE" id="PS50157">
    <property type="entry name" value="ZINC_FINGER_C2H2_2"/>
    <property type="match status" value="1"/>
</dbReference>
<evidence type="ECO:0000259" key="3">
    <source>
        <dbReference type="PROSITE" id="PS50157"/>
    </source>
</evidence>
<evidence type="ECO:0000313" key="5">
    <source>
        <dbReference type="Proteomes" id="UP001432027"/>
    </source>
</evidence>
<dbReference type="Gene3D" id="3.30.160.60">
    <property type="entry name" value="Classic Zinc Finger"/>
    <property type="match status" value="1"/>
</dbReference>
<protein>
    <recommendedName>
        <fullName evidence="3">C2H2-type domain-containing protein</fullName>
    </recommendedName>
</protein>
<feature type="region of interest" description="Disordered" evidence="2">
    <location>
        <begin position="328"/>
        <end position="394"/>
    </location>
</feature>
<feature type="compositionally biased region" description="Basic and acidic residues" evidence="2">
    <location>
        <begin position="442"/>
        <end position="454"/>
    </location>
</feature>
<sequence length="454" mass="52375">EAPVSCLLCEKKIKTEDVSEHIHAHFGYYPYRCNCCDYESSQHEGLKDHIKLTSHNGDKLIDLYKQQEVQDKINEFAAKYGKDELLKKKKCTSSPLRPSQSNTSGSRRVPESPSADDDNEPPSTATKHSGEEVKKDMTDNKSQSEPPKMNEKDLDESDDEYKDIKELRKEIEKTKECKICHEMIPFALDKRQAHVRDKHMNDVSKGQNYQSLLEEKTASAFPFLVSNCRQCYKCQWPYKEFRNYRSRPGHVARVHCSKQLSCPINGCPFENSQPGLFPGHFEEAHSIMKKKWMLFVPQEFLRAMDKHKSMLKRISQLIFTVEIPNEGVPNRAKSMNADDSESWQVDEDSHLAATPPNPTPNQPKVKRQRSKPLSEDDEEDNDLSVTNKKKKEEIKKKKGAIEIIELSDDEEEKVIKEEPNDKEEVKSDIKKESVEEESDCGNVRRDPQESCRLQ</sequence>
<evidence type="ECO:0000313" key="4">
    <source>
        <dbReference type="EMBL" id="GMS98028.1"/>
    </source>
</evidence>